<comment type="caution">
    <text evidence="1">The sequence shown here is derived from an EMBL/GenBank/DDBJ whole genome shotgun (WGS) entry which is preliminary data.</text>
</comment>
<dbReference type="RefSeq" id="WP_149267447.1">
    <property type="nucleotide sequence ID" value="NZ_VFJB01000010.1"/>
</dbReference>
<dbReference type="EMBL" id="VFJB01000010">
    <property type="protein sequence ID" value="KAA0256868.1"/>
    <property type="molecule type" value="Genomic_DNA"/>
</dbReference>
<sequence>MKKKKKIEKIYIKTWLDIKPYTKQTSSDNYYLEVANKVKNILLSSKYKNELIETLDDDFIDLLSVFLTSYLEDIVSELNIWSTFIHLHNKLYNKLLPFYKPSEYKRNDLNYEDICFLLWYYMSLTEDDPLLEPDHEIVINLAEEIFNLFLKTKDKLPKNKFLKQFYYIDGNEENFYKIRDIIQNILFSTYLFFPDTGIDYIYKLENFMIKLPEKINMPEDIIKMKNIFKNDFTWKARTKLLSLKGNEWLAEMLGDNHPLYDAIKKISPKVTSHFLFESEDENYVYLKHIATDKILNVTKKSMLDVPFDILKKDILLIDLIKFKEDWWFSGGIYFIDYDEDLIVEEKQSLSSKTAFSFLSPKREVKEVLNWHCDYFKEFNKGSLVAFMPLNEVNSFLKNFLEYINESIAKKYGLSDKPTILMQNNLFDEFEDGSMPVVVFFNPESGIEIYYDIISAFPAENNPYFDEEDFDWDFEDLLTSDDYPATLAKYCIENFRDKIDFFNDETEYIIENLDFLLRFWKVHSYYSNVNSYVFVDTMHNEQI</sequence>
<dbReference type="Pfam" id="PF12954">
    <property type="entry name" value="DUF3843"/>
    <property type="match status" value="1"/>
</dbReference>
<reference evidence="1 2" key="1">
    <citation type="submission" date="2019-06" db="EMBL/GenBank/DDBJ databases">
        <title>Genomic insights into carbon and energy metabolism of Deferribacter autotrophicus revealed new metabolic traits in the phylum Deferribacteres.</title>
        <authorList>
            <person name="Slobodkin A.I."/>
            <person name="Slobodkina G.B."/>
            <person name="Allioux M."/>
            <person name="Alain K."/>
            <person name="Jebbar M."/>
            <person name="Shadrin V."/>
            <person name="Kublanov I.V."/>
            <person name="Toshchakov S.V."/>
            <person name="Bonch-Osmolovskaya E.A."/>
        </authorList>
    </citation>
    <scope>NUCLEOTIDE SEQUENCE [LARGE SCALE GENOMIC DNA]</scope>
    <source>
        <strain evidence="1 2">SL50</strain>
    </source>
</reference>
<evidence type="ECO:0000313" key="1">
    <source>
        <dbReference type="EMBL" id="KAA0256868.1"/>
    </source>
</evidence>
<proteinExistence type="predicted"/>
<dbReference type="OrthoDB" id="693120at2"/>
<name>A0A5A8F4X3_9BACT</name>
<dbReference type="InterPro" id="IPR024214">
    <property type="entry name" value="DUF3843"/>
</dbReference>
<evidence type="ECO:0000313" key="2">
    <source>
        <dbReference type="Proteomes" id="UP000322876"/>
    </source>
</evidence>
<dbReference type="AlphaFoldDB" id="A0A5A8F4X3"/>
<accession>A0A5A8F4X3</accession>
<protein>
    <submittedName>
        <fullName evidence="1">DUF3843 family protein</fullName>
    </submittedName>
</protein>
<gene>
    <name evidence="1" type="ORF">FHQ18_12135</name>
</gene>
<keyword evidence="2" id="KW-1185">Reference proteome</keyword>
<dbReference type="Proteomes" id="UP000322876">
    <property type="component" value="Unassembled WGS sequence"/>
</dbReference>
<organism evidence="1 2">
    <name type="scientific">Deferribacter autotrophicus</name>
    <dbReference type="NCBI Taxonomy" id="500465"/>
    <lineage>
        <taxon>Bacteria</taxon>
        <taxon>Pseudomonadati</taxon>
        <taxon>Deferribacterota</taxon>
        <taxon>Deferribacteres</taxon>
        <taxon>Deferribacterales</taxon>
        <taxon>Deferribacteraceae</taxon>
        <taxon>Deferribacter</taxon>
    </lineage>
</organism>